<dbReference type="Gene3D" id="1.20.900.10">
    <property type="entry name" value="Dbl homology (DH) domain"/>
    <property type="match status" value="1"/>
</dbReference>
<evidence type="ECO:0000256" key="1">
    <source>
        <dbReference type="SAM" id="MobiDB-lite"/>
    </source>
</evidence>
<dbReference type="GO" id="GO:0005737">
    <property type="term" value="C:cytoplasm"/>
    <property type="evidence" value="ECO:0007669"/>
    <property type="project" value="TreeGrafter"/>
</dbReference>
<dbReference type="AlphaFoldDB" id="A0A2T4ARE2"/>
<dbReference type="RefSeq" id="XP_024779296.1">
    <property type="nucleotide sequence ID" value="XM_024916883.1"/>
</dbReference>
<dbReference type="PANTHER" id="PTHR45818">
    <property type="entry name" value="PROTEIN VAV"/>
    <property type="match status" value="1"/>
</dbReference>
<feature type="region of interest" description="Disordered" evidence="1">
    <location>
        <begin position="172"/>
        <end position="204"/>
    </location>
</feature>
<organism evidence="3 4">
    <name type="scientific">Trichoderma harzianum CBS 226.95</name>
    <dbReference type="NCBI Taxonomy" id="983964"/>
    <lineage>
        <taxon>Eukaryota</taxon>
        <taxon>Fungi</taxon>
        <taxon>Dikarya</taxon>
        <taxon>Ascomycota</taxon>
        <taxon>Pezizomycotina</taxon>
        <taxon>Sordariomycetes</taxon>
        <taxon>Hypocreomycetidae</taxon>
        <taxon>Hypocreales</taxon>
        <taxon>Hypocreaceae</taxon>
        <taxon>Trichoderma</taxon>
    </lineage>
</organism>
<feature type="compositionally biased region" description="Polar residues" evidence="1">
    <location>
        <begin position="817"/>
        <end position="828"/>
    </location>
</feature>
<dbReference type="Proteomes" id="UP000241690">
    <property type="component" value="Unassembled WGS sequence"/>
</dbReference>
<dbReference type="EMBL" id="KZ679676">
    <property type="protein sequence ID" value="PTB59619.1"/>
    <property type="molecule type" value="Genomic_DNA"/>
</dbReference>
<evidence type="ECO:0000259" key="2">
    <source>
        <dbReference type="PROSITE" id="PS50010"/>
    </source>
</evidence>
<gene>
    <name evidence="3" type="ORF">M431DRAFT_491231</name>
</gene>
<feature type="domain" description="DH" evidence="2">
    <location>
        <begin position="219"/>
        <end position="437"/>
    </location>
</feature>
<dbReference type="InterPro" id="IPR035899">
    <property type="entry name" value="DBL_dom_sf"/>
</dbReference>
<dbReference type="SUPFAM" id="SSF48065">
    <property type="entry name" value="DBL homology domain (DH-domain)"/>
    <property type="match status" value="1"/>
</dbReference>
<dbReference type="GO" id="GO:0005085">
    <property type="term" value="F:guanyl-nucleotide exchange factor activity"/>
    <property type="evidence" value="ECO:0007669"/>
    <property type="project" value="InterPro"/>
</dbReference>
<sequence>MQNYEDAVEYPSHDAVYDADDAQVVTKMANLDLEETETIPLGPQDIDAELQTIVETTTMDITAEVPQIIIDQSPTPEIESENLEQLKSQGPFHKWMRTIHRRAQHRHTRSDESFGSLRPPFDPDVHSHTAHWRRTHHRQSSSGSSFAFVSAVRSASASLASASVSVVARSRRNVPRSQGFSTTERSSRASISGPRASEDSGLRENQSLANLAAMERSLQRRRVLEELISTEEGYIGDIRFLMNVYVTILAALPSICVGLRSSINQNLTEIVKLHEELLGELHRAVPHSEYTQADATPPLTHLPNFDYPYSHRRWSSLGAVPEQNTKARWLLKAPGMLSDPQVAAEVSKAFGKKETYQKGLEALAMALGSVKGSEDGAKKALTINDLLVKPIQRICKYPLIFSELLKCTPISDCPNSHMEVDNTLTRLREATTEINRASNDGNIKSTLEKTWILQDRLVFPDRKFDAISKRQIRSFGHIRLCGTLHVCWQTDEGVDGQYFICLLYRDMLCLASAGKVDPIYTIMACINIDSIRIEKVDNGRGLQCHTAPFSWKVVFECDHQLYEIIMTACTSKEEMEWRARLSRPPSDDQGAKGPDGFSTIHMNIKSLGSVFGKQGTLVRRISIQRATTVGGAKSPLCQVILKNTNVLTDHGGNVSTASTINRSQSLLTTTTRIPVLAPPRGERARLEALLSDVWSREVLPFPGMTVKSRSENLVRNSASTVMRKLSVASFASTFTKRSVSSAHKNQSCEHIAMETIKRRGILRPMDSITSDDAYIGEEAGRKVKRQRTAKGHVLLGTPARSMKEVTGSFRRRRAQENAPSRSDPTSDTYIFPARIASTNVPRPTRPTNSQAAMPHESIGRTRKPATEKVRYLGRWAKLGVGKNDGPGGFRRLLSIGRDL</sequence>
<dbReference type="GeneID" id="36625452"/>
<accession>A0A2T4ARE2</accession>
<dbReference type="PANTHER" id="PTHR45818:SF3">
    <property type="entry name" value="PROTEIN VAV"/>
    <property type="match status" value="1"/>
</dbReference>
<proteinExistence type="predicted"/>
<feature type="region of interest" description="Disordered" evidence="1">
    <location>
        <begin position="803"/>
        <end position="865"/>
    </location>
</feature>
<dbReference type="STRING" id="983964.A0A2T4ARE2"/>
<dbReference type="SMART" id="SM00325">
    <property type="entry name" value="RhoGEF"/>
    <property type="match status" value="1"/>
</dbReference>
<name>A0A2T4ARE2_TRIHA</name>
<dbReference type="PROSITE" id="PS50010">
    <property type="entry name" value="DH_2"/>
    <property type="match status" value="1"/>
</dbReference>
<evidence type="ECO:0000313" key="4">
    <source>
        <dbReference type="Proteomes" id="UP000241690"/>
    </source>
</evidence>
<feature type="compositionally biased region" description="Polar residues" evidence="1">
    <location>
        <begin position="836"/>
        <end position="851"/>
    </location>
</feature>
<reference evidence="3 4" key="1">
    <citation type="submission" date="2016-07" db="EMBL/GenBank/DDBJ databases">
        <title>Multiple horizontal gene transfer events from other fungi enriched the ability of initially mycotrophic Trichoderma (Ascomycota) to feed on dead plant biomass.</title>
        <authorList>
            <consortium name="DOE Joint Genome Institute"/>
            <person name="Aerts A."/>
            <person name="Atanasova L."/>
            <person name="Chenthamara K."/>
            <person name="Zhang J."/>
            <person name="Grujic M."/>
            <person name="Henrissat B."/>
            <person name="Kuo A."/>
            <person name="Salamov A."/>
            <person name="Lipzen A."/>
            <person name="Labutti K."/>
            <person name="Barry K."/>
            <person name="Miao Y."/>
            <person name="Rahimi M.J."/>
            <person name="Shen Q."/>
            <person name="Grigoriev I.V."/>
            <person name="Kubicek C.P."/>
            <person name="Druzhinina I.S."/>
        </authorList>
    </citation>
    <scope>NUCLEOTIDE SEQUENCE [LARGE SCALE GENOMIC DNA]</scope>
    <source>
        <strain evidence="3 4">CBS 226.95</strain>
    </source>
</reference>
<protein>
    <recommendedName>
        <fullName evidence="2">DH domain-containing protein</fullName>
    </recommendedName>
</protein>
<evidence type="ECO:0000313" key="3">
    <source>
        <dbReference type="EMBL" id="PTB59619.1"/>
    </source>
</evidence>
<keyword evidence="4" id="KW-1185">Reference proteome</keyword>
<dbReference type="InterPro" id="IPR000219">
    <property type="entry name" value="DH_dom"/>
</dbReference>
<feature type="compositionally biased region" description="Polar residues" evidence="1">
    <location>
        <begin position="178"/>
        <end position="190"/>
    </location>
</feature>
<dbReference type="Pfam" id="PF00621">
    <property type="entry name" value="RhoGEF"/>
    <property type="match status" value="1"/>
</dbReference>